<evidence type="ECO:0000313" key="4">
    <source>
        <dbReference type="Proteomes" id="UP001497382"/>
    </source>
</evidence>
<feature type="domain" description="Ubiquinone biosynthesis protein COQ9 HTH" evidence="2">
    <location>
        <begin position="82"/>
        <end position="108"/>
    </location>
</feature>
<evidence type="ECO:0000256" key="1">
    <source>
        <dbReference type="RuleBase" id="RU366063"/>
    </source>
</evidence>
<proteinExistence type="inferred from homology"/>
<keyword evidence="1" id="KW-0831">Ubiquinone biosynthesis</keyword>
<dbReference type="GO" id="GO:0005743">
    <property type="term" value="C:mitochondrial inner membrane"/>
    <property type="evidence" value="ECO:0007669"/>
    <property type="project" value="TreeGrafter"/>
</dbReference>
<accession>A0AAV1ZU84</accession>
<dbReference type="Pfam" id="PF21392">
    <property type="entry name" value="COQ9_N"/>
    <property type="match status" value="1"/>
</dbReference>
<reference evidence="3 4" key="1">
    <citation type="submission" date="2024-04" db="EMBL/GenBank/DDBJ databases">
        <authorList>
            <person name="Rising A."/>
            <person name="Reimegard J."/>
            <person name="Sonavane S."/>
            <person name="Akerstrom W."/>
            <person name="Nylinder S."/>
            <person name="Hedman E."/>
            <person name="Kallberg Y."/>
        </authorList>
    </citation>
    <scope>NUCLEOTIDE SEQUENCE [LARGE SCALE GENOMIC DNA]</scope>
</reference>
<dbReference type="InterPro" id="IPR048674">
    <property type="entry name" value="COQ9_HTH"/>
</dbReference>
<keyword evidence="1" id="KW-0446">Lipid-binding</keyword>
<organism evidence="3 4">
    <name type="scientific">Larinioides sclopetarius</name>
    <dbReference type="NCBI Taxonomy" id="280406"/>
    <lineage>
        <taxon>Eukaryota</taxon>
        <taxon>Metazoa</taxon>
        <taxon>Ecdysozoa</taxon>
        <taxon>Arthropoda</taxon>
        <taxon>Chelicerata</taxon>
        <taxon>Arachnida</taxon>
        <taxon>Araneae</taxon>
        <taxon>Araneomorphae</taxon>
        <taxon>Entelegynae</taxon>
        <taxon>Araneoidea</taxon>
        <taxon>Araneidae</taxon>
        <taxon>Larinioides</taxon>
    </lineage>
</organism>
<keyword evidence="1" id="KW-0496">Mitochondrion</keyword>
<keyword evidence="4" id="KW-1185">Reference proteome</keyword>
<dbReference type="EMBL" id="CAXIEN010000084">
    <property type="protein sequence ID" value="CAL1275347.1"/>
    <property type="molecule type" value="Genomic_DNA"/>
</dbReference>
<comment type="function">
    <text evidence="1">Membrane-associated protein that warps the membrane surface to access and bind aromatic isoprenes with high specificity, including ubiquinone (CoQ) isoprene intermediates and presents them directly to Coq7, therefore facilitating the Coq7-mediated hydroxylase step. Participates in the biosynthesis of coenzyme Q, also named ubiquinone, an essential lipid-soluble electron transporter for aerobic cellular respiration.</text>
</comment>
<dbReference type="AlphaFoldDB" id="A0AAV1ZU84"/>
<comment type="pathway">
    <text evidence="1">Cofactor biosynthesis; ubiquinone biosynthesis.</text>
</comment>
<comment type="similarity">
    <text evidence="1">Belongs to the COQ9 family.</text>
</comment>
<evidence type="ECO:0000259" key="2">
    <source>
        <dbReference type="Pfam" id="PF21392"/>
    </source>
</evidence>
<dbReference type="GO" id="GO:0008289">
    <property type="term" value="F:lipid binding"/>
    <property type="evidence" value="ECO:0007669"/>
    <property type="project" value="UniProtKB-UniRule"/>
</dbReference>
<dbReference type="GO" id="GO:0006744">
    <property type="term" value="P:ubiquinone biosynthetic process"/>
    <property type="evidence" value="ECO:0007669"/>
    <property type="project" value="UniProtKB-UniRule"/>
</dbReference>
<dbReference type="Proteomes" id="UP001497382">
    <property type="component" value="Unassembled WGS sequence"/>
</dbReference>
<name>A0AAV1ZU84_9ARAC</name>
<evidence type="ECO:0000313" key="3">
    <source>
        <dbReference type="EMBL" id="CAL1275347.1"/>
    </source>
</evidence>
<dbReference type="PANTHER" id="PTHR21427:SF19">
    <property type="entry name" value="UBIQUINONE BIOSYNTHESIS PROTEIN COQ9, MITOCHONDRIAL"/>
    <property type="match status" value="1"/>
</dbReference>
<gene>
    <name evidence="3" type="ORF">LARSCL_LOCUS8013</name>
</gene>
<dbReference type="InterPro" id="IPR012762">
    <property type="entry name" value="Ubiq_biosynth_COQ9"/>
</dbReference>
<comment type="subcellular location">
    <subcellularLocation>
        <location evidence="1">Mitochondrion</location>
    </subcellularLocation>
</comment>
<dbReference type="PANTHER" id="PTHR21427">
    <property type="entry name" value="UBIQUINONE BIOSYNTHESIS PROTEIN COQ9, MITOCHONDRIAL"/>
    <property type="match status" value="1"/>
</dbReference>
<comment type="caution">
    <text evidence="3">The sequence shown here is derived from an EMBL/GenBank/DDBJ whole genome shotgun (WGS) entry which is preliminary data.</text>
</comment>
<sequence>MRGVVWEKVMSRFSLLTWRLSVSVFSKIDKTLYRKCLNQYSFSSIRQVTSLTKVLQTPEHQTEVASDSDSDDEKAEDLTDFRLQILKAGLDFVPDHGWSKQSIALGAQSLGLSSSSHSLIEDGGADLVHYFNFLCNEKLEDYLKEKYSSNKEKPVCFERKGKDEGIETQQLILIGRHPTLHRRRFDIQTKDDHSICF</sequence>
<protein>
    <recommendedName>
        <fullName evidence="1">Ubiquinone biosynthesis protein</fullName>
    </recommendedName>
</protein>